<dbReference type="NCBIfam" id="NF041539">
    <property type="entry name" value="choice_anch_R"/>
    <property type="match status" value="1"/>
</dbReference>
<dbReference type="RefSeq" id="WP_184198924.1">
    <property type="nucleotide sequence ID" value="NZ_JACHGW010000003.1"/>
</dbReference>
<evidence type="ECO:0008006" key="4">
    <source>
        <dbReference type="Google" id="ProtNLM"/>
    </source>
</evidence>
<gene>
    <name evidence="2" type="ORF">HNQ39_003421</name>
</gene>
<reference evidence="2 3" key="1">
    <citation type="submission" date="2020-08" db="EMBL/GenBank/DDBJ databases">
        <title>Genomic Encyclopedia of Type Strains, Phase IV (KMG-IV): sequencing the most valuable type-strain genomes for metagenomic binning, comparative biology and taxonomic classification.</title>
        <authorList>
            <person name="Goeker M."/>
        </authorList>
    </citation>
    <scope>NUCLEOTIDE SEQUENCE [LARGE SCALE GENOMIC DNA]</scope>
    <source>
        <strain evidence="2 3">DSM 23562</strain>
    </source>
</reference>
<protein>
    <recommendedName>
        <fullName evidence="4">PEP-CTERM protein-sorting domain-containing protein</fullName>
    </recommendedName>
</protein>
<sequence length="240" mass="24607">MTNLTASLRLCGVLLLSALWLPAHAQVTISNNPATANVQGTVLGNSAGVLADRYWKAYGITTSASGTFDFTSLQIAAENEDGAAHTITGGIYTNSAGNPSSTLVPGGAFGSQLIGASAPPATLLTFTTAGIVTLVPSTTYWFVLTSEAYNAGGTNFQNVVRWDISTGSVLPSATGAGAGDVILEGYRFSENNRTSWTGSILPNGLTIQLAAHATTAAPEPTSVAFLALGGTLVLARRRRA</sequence>
<name>A0A7W9SRP7_ARMRO</name>
<dbReference type="InterPro" id="IPR013424">
    <property type="entry name" value="Ice-binding_C"/>
</dbReference>
<evidence type="ECO:0000256" key="1">
    <source>
        <dbReference type="SAM" id="SignalP"/>
    </source>
</evidence>
<organism evidence="2 3">
    <name type="scientific">Armatimonas rosea</name>
    <dbReference type="NCBI Taxonomy" id="685828"/>
    <lineage>
        <taxon>Bacteria</taxon>
        <taxon>Bacillati</taxon>
        <taxon>Armatimonadota</taxon>
        <taxon>Armatimonadia</taxon>
        <taxon>Armatimonadales</taxon>
        <taxon>Armatimonadaceae</taxon>
        <taxon>Armatimonas</taxon>
    </lineage>
</organism>
<comment type="caution">
    <text evidence="2">The sequence shown here is derived from an EMBL/GenBank/DDBJ whole genome shotgun (WGS) entry which is preliminary data.</text>
</comment>
<dbReference type="Proteomes" id="UP000520814">
    <property type="component" value="Unassembled WGS sequence"/>
</dbReference>
<evidence type="ECO:0000313" key="2">
    <source>
        <dbReference type="EMBL" id="MBB6051611.1"/>
    </source>
</evidence>
<feature type="signal peptide" evidence="1">
    <location>
        <begin position="1"/>
        <end position="25"/>
    </location>
</feature>
<dbReference type="AlphaFoldDB" id="A0A7W9SRP7"/>
<keyword evidence="3" id="KW-1185">Reference proteome</keyword>
<dbReference type="EMBL" id="JACHGW010000003">
    <property type="protein sequence ID" value="MBB6051611.1"/>
    <property type="molecule type" value="Genomic_DNA"/>
</dbReference>
<accession>A0A7W9SRP7</accession>
<feature type="chain" id="PRO_5031114993" description="PEP-CTERM protein-sorting domain-containing protein" evidence="1">
    <location>
        <begin position="26"/>
        <end position="240"/>
    </location>
</feature>
<proteinExistence type="predicted"/>
<dbReference type="NCBIfam" id="TIGR02595">
    <property type="entry name" value="PEP_CTERM"/>
    <property type="match status" value="1"/>
</dbReference>
<keyword evidence="1" id="KW-0732">Signal</keyword>
<evidence type="ECO:0000313" key="3">
    <source>
        <dbReference type="Proteomes" id="UP000520814"/>
    </source>
</evidence>